<gene>
    <name evidence="2" type="ORF">GKC33_14020</name>
</gene>
<dbReference type="EMBL" id="WKKX01001177">
    <property type="protein sequence ID" value="MSE09728.1"/>
    <property type="molecule type" value="Genomic_DNA"/>
</dbReference>
<feature type="domain" description="RNA 2-O ribose methyltransferase substrate binding" evidence="1">
    <location>
        <begin position="8"/>
        <end position="43"/>
    </location>
</feature>
<dbReference type="Gene3D" id="3.30.1330.30">
    <property type="match status" value="1"/>
</dbReference>
<dbReference type="AlphaFoldDB" id="A0A7X2STE6"/>
<evidence type="ECO:0000259" key="1">
    <source>
        <dbReference type="Pfam" id="PF08032"/>
    </source>
</evidence>
<dbReference type="Pfam" id="PF08032">
    <property type="entry name" value="SpoU_sub_bind"/>
    <property type="match status" value="1"/>
</dbReference>
<protein>
    <submittedName>
        <fullName evidence="2">23S rRNA (Guanosine(2251)-2'-O)-methyltransferase RlmB</fullName>
    </submittedName>
</protein>
<proteinExistence type="predicted"/>
<keyword evidence="2" id="KW-0489">Methyltransferase</keyword>
<dbReference type="InterPro" id="IPR029064">
    <property type="entry name" value="Ribosomal_eL30-like_sf"/>
</dbReference>
<accession>A0A7X2STE6</accession>
<evidence type="ECO:0000313" key="3">
    <source>
        <dbReference type="Proteomes" id="UP000467635"/>
    </source>
</evidence>
<evidence type="ECO:0000313" key="2">
    <source>
        <dbReference type="EMBL" id="MSE09728.1"/>
    </source>
</evidence>
<comment type="caution">
    <text evidence="2">The sequence shown here is derived from an EMBL/GenBank/DDBJ whole genome shotgun (WGS) entry which is preliminary data.</text>
</comment>
<organism evidence="2 3">
    <name type="scientific">Ligilactobacillus salivarius</name>
    <dbReference type="NCBI Taxonomy" id="1624"/>
    <lineage>
        <taxon>Bacteria</taxon>
        <taxon>Bacillati</taxon>
        <taxon>Bacillota</taxon>
        <taxon>Bacilli</taxon>
        <taxon>Lactobacillales</taxon>
        <taxon>Lactobacillaceae</taxon>
        <taxon>Ligilactobacillus</taxon>
    </lineage>
</organism>
<name>A0A7X2STE6_9LACO</name>
<reference evidence="2 3" key="1">
    <citation type="submission" date="2019-11" db="EMBL/GenBank/DDBJ databases">
        <title>Draft Genome Sequence of Plant Growth-Promoting Rhizosphere-Associated Bacteria.</title>
        <authorList>
            <person name="Vasilyev I.Y."/>
            <person name="Radchenko V."/>
            <person name="Ilnitskaya E.V."/>
        </authorList>
    </citation>
    <scope>NUCLEOTIDE SEQUENCE [LARGE SCALE GENOMIC DNA]</scope>
    <source>
        <strain evidence="2 3">VRA_01-1sq_f</strain>
    </source>
</reference>
<dbReference type="SUPFAM" id="SSF55315">
    <property type="entry name" value="L30e-like"/>
    <property type="match status" value="1"/>
</dbReference>
<keyword evidence="2" id="KW-0808">Transferase</keyword>
<sequence>MKEEQKDFIIGRHPAMAALKKKDSNINKVFVQEGLKADAIQEIYTL</sequence>
<dbReference type="GO" id="GO:0008168">
    <property type="term" value="F:methyltransferase activity"/>
    <property type="evidence" value="ECO:0007669"/>
    <property type="project" value="UniProtKB-KW"/>
</dbReference>
<dbReference type="InterPro" id="IPR013123">
    <property type="entry name" value="SpoU_subst-bd"/>
</dbReference>
<feature type="non-terminal residue" evidence="2">
    <location>
        <position position="46"/>
    </location>
</feature>
<dbReference type="Proteomes" id="UP000467635">
    <property type="component" value="Unassembled WGS sequence"/>
</dbReference>
<dbReference type="GO" id="GO:0032259">
    <property type="term" value="P:methylation"/>
    <property type="evidence" value="ECO:0007669"/>
    <property type="project" value="UniProtKB-KW"/>
</dbReference>